<evidence type="ECO:0000313" key="3">
    <source>
        <dbReference type="Proteomes" id="UP000002596"/>
    </source>
</evidence>
<evidence type="ECO:0000313" key="2">
    <source>
        <dbReference type="EMBL" id="ABM32336.1"/>
    </source>
</evidence>
<organism evidence="2 3">
    <name type="scientific">Paracidovorax citrulli (strain AAC00-1)</name>
    <name type="common">Acidovorax citrulli</name>
    <dbReference type="NCBI Taxonomy" id="397945"/>
    <lineage>
        <taxon>Bacteria</taxon>
        <taxon>Pseudomonadati</taxon>
        <taxon>Pseudomonadota</taxon>
        <taxon>Betaproteobacteria</taxon>
        <taxon>Burkholderiales</taxon>
        <taxon>Comamonadaceae</taxon>
        <taxon>Paracidovorax</taxon>
    </lineage>
</organism>
<dbReference type="EMBL" id="CP000512">
    <property type="protein sequence ID" value="ABM32336.1"/>
    <property type="molecule type" value="Genomic_DNA"/>
</dbReference>
<dbReference type="Proteomes" id="UP000002596">
    <property type="component" value="Chromosome"/>
</dbReference>
<protein>
    <recommendedName>
        <fullName evidence="4">SMODS and SLOG-associating 2TM effector domain-containing protein</fullName>
    </recommendedName>
</protein>
<keyword evidence="1" id="KW-1133">Transmembrane helix</keyword>
<proteinExistence type="predicted"/>
<evidence type="ECO:0008006" key="4">
    <source>
        <dbReference type="Google" id="ProtNLM"/>
    </source>
</evidence>
<dbReference type="KEGG" id="aav:Aave_1749"/>
<accession>A1TMZ8</accession>
<keyword evidence="1" id="KW-0812">Transmembrane</keyword>
<feature type="transmembrane region" description="Helical" evidence="1">
    <location>
        <begin position="66"/>
        <end position="85"/>
    </location>
</feature>
<dbReference type="AlphaFoldDB" id="A1TMZ8"/>
<keyword evidence="1" id="KW-0472">Membrane</keyword>
<evidence type="ECO:0000256" key="1">
    <source>
        <dbReference type="SAM" id="Phobius"/>
    </source>
</evidence>
<name>A1TMZ8_PARC0</name>
<feature type="transmembrane region" description="Helical" evidence="1">
    <location>
        <begin position="97"/>
        <end position="117"/>
    </location>
</feature>
<reference evidence="2 3" key="1">
    <citation type="submission" date="2006-12" db="EMBL/GenBank/DDBJ databases">
        <title>Complete sequence of Acidovorax avenae subsp. citrulli AAC00-1.</title>
        <authorList>
            <consortium name="US DOE Joint Genome Institute"/>
            <person name="Copeland A."/>
            <person name="Lucas S."/>
            <person name="Lapidus A."/>
            <person name="Barry K."/>
            <person name="Detter J.C."/>
            <person name="Glavina del Rio T."/>
            <person name="Dalin E."/>
            <person name="Tice H."/>
            <person name="Pitluck S."/>
            <person name="Kiss H."/>
            <person name="Brettin T."/>
            <person name="Bruce D."/>
            <person name="Han C."/>
            <person name="Tapia R."/>
            <person name="Gilna P."/>
            <person name="Schmutz J."/>
            <person name="Larimer F."/>
            <person name="Land M."/>
            <person name="Hauser L."/>
            <person name="Kyrpides N."/>
            <person name="Kim E."/>
            <person name="Stahl D."/>
            <person name="Richardson P."/>
        </authorList>
    </citation>
    <scope>NUCLEOTIDE SEQUENCE [LARGE SCALE GENOMIC DNA]</scope>
    <source>
        <strain evidence="2 3">AAC00-1</strain>
    </source>
</reference>
<dbReference type="HOGENOM" id="CLU_1329555_0_0_4"/>
<gene>
    <name evidence="2" type="ordered locus">Aave_1749</name>
</gene>
<sequence>MVEMDVEKPTAVGGLGRDASQHAASCRHAQATSGGASMDELEYVEKRSGATMAVLRQTYDDFYERSYKFATVLVGGGGALGAYALGKIGVDGVTPVAWAPVAALAMSWFGIAAQLIWSGAISRRLSPGNPAGNIIDYYDDRIAEGHDSNSALAVTRRAELILEHTRAREYATGCVDRAEALDMSYRAATICTPLVPAVVLIFCLAR</sequence>